<evidence type="ECO:0000313" key="7">
    <source>
        <dbReference type="Proteomes" id="UP000665561"/>
    </source>
</evidence>
<dbReference type="Gene3D" id="3.30.1370.220">
    <property type="match status" value="1"/>
</dbReference>
<dbReference type="Proteomes" id="UP000665561">
    <property type="component" value="Unassembled WGS sequence"/>
</dbReference>
<dbReference type="Gene3D" id="3.30.1490.360">
    <property type="match status" value="1"/>
</dbReference>
<dbReference type="EMBL" id="JAAAMV010000005">
    <property type="protein sequence ID" value="NBD24323.1"/>
    <property type="molecule type" value="Genomic_DNA"/>
</dbReference>
<dbReference type="Pfam" id="PF22671">
    <property type="entry name" value="Gp18_domIII_N"/>
    <property type="match status" value="1"/>
</dbReference>
<sequence length="438" mass="46648">MAAGTYTTQNKVRPGIYVNFESQPKPAGGFGDRGTVTIPLALSWGAPNTVLTVEAGEDTFGKLGYTVADPKLRLLREALKRAKTLLVYRLNEGTKASIANEGLTVTARWGGLRGNDITVAVEPSVDDSGLFEVATLVAGFEVDRQTVAAIDALQANEWVVFGGTGAPSLSAGLPLTGGSDGTVLNQHYADYLETIETQDFNTMALPSADATLKGQFVSFCERMREEEGRKMQLVVENYPAADYEGVISVKNGVVLADGTALTAAECTAWTAGATAGANVNESLTYTAYDGAVDAAPRLTNSQIIAALQAGEFVFTASGNRAVVEQDINTRTSFTPEKGKAFSKNRVLRVLDGINNDFVRTFGNYFVGRVANNDNGRNLLKNECVDYLKALLNIGAIQSFDAQQDIKVLQGADADSVSIEAVVTPADSIEKIYVKVTVQ</sequence>
<dbReference type="Pfam" id="PF17481">
    <property type="entry name" value="Phage_sheath_domII"/>
    <property type="match status" value="1"/>
</dbReference>
<reference evidence="6 7" key="1">
    <citation type="submission" date="2020-01" db="EMBL/GenBank/DDBJ databases">
        <title>Paenibacillus soybeanensis sp. nov. isolated from the nodules of soybean (Glycine max(L.) Merr).</title>
        <authorList>
            <person name="Wang H."/>
        </authorList>
    </citation>
    <scope>NUCLEOTIDE SEQUENCE [LARGE SCALE GENOMIC DNA]</scope>
    <source>
        <strain evidence="6 7">T1</strain>
    </source>
</reference>
<evidence type="ECO:0000259" key="5">
    <source>
        <dbReference type="Pfam" id="PF22671"/>
    </source>
</evidence>
<dbReference type="InterPro" id="IPR054564">
    <property type="entry name" value="Gp18_domIII_N"/>
</dbReference>
<dbReference type="Gene3D" id="3.30.360.90">
    <property type="match status" value="1"/>
</dbReference>
<dbReference type="Pfam" id="PF17482">
    <property type="entry name" value="Phage_sheath_1C"/>
    <property type="match status" value="1"/>
</dbReference>
<dbReference type="InterPro" id="IPR035089">
    <property type="entry name" value="Phage_sheath_subtilisin"/>
</dbReference>
<comment type="similarity">
    <text evidence="1">Belongs to the myoviridae tail sheath protein family.</text>
</comment>
<proteinExistence type="inferred from homology"/>
<dbReference type="Gene3D" id="2.60.40.4290">
    <property type="match status" value="1"/>
</dbReference>
<dbReference type="InterPro" id="IPR035326">
    <property type="entry name" value="Beta_sandwich_Seath"/>
</dbReference>
<feature type="domain" description="Tail sheath protein Gp18-like" evidence="5">
    <location>
        <begin position="33"/>
        <end position="90"/>
    </location>
</feature>
<organism evidence="6 7">
    <name type="scientific">Paenibacillus glycinis</name>
    <dbReference type="NCBI Taxonomy" id="2697035"/>
    <lineage>
        <taxon>Bacteria</taxon>
        <taxon>Bacillati</taxon>
        <taxon>Bacillota</taxon>
        <taxon>Bacilli</taxon>
        <taxon>Bacillales</taxon>
        <taxon>Paenibacillaceae</taxon>
        <taxon>Paenibacillus</taxon>
    </lineage>
</organism>
<comment type="caution">
    <text evidence="6">The sequence shown here is derived from an EMBL/GenBank/DDBJ whole genome shotgun (WGS) entry which is preliminary data.</text>
</comment>
<evidence type="ECO:0000313" key="6">
    <source>
        <dbReference type="EMBL" id="NBD24323.1"/>
    </source>
</evidence>
<evidence type="ECO:0000256" key="1">
    <source>
        <dbReference type="ARBA" id="ARBA00008005"/>
    </source>
</evidence>
<dbReference type="Pfam" id="PF04984">
    <property type="entry name" value="Phage_sheath_1"/>
    <property type="match status" value="1"/>
</dbReference>
<feature type="domain" description="Tail sheath protein subtilisin-like" evidence="2">
    <location>
        <begin position="182"/>
        <end position="329"/>
    </location>
</feature>
<accession>A0ABW9XNW4</accession>
<dbReference type="RefSeq" id="WP_161743116.1">
    <property type="nucleotide sequence ID" value="NZ_JAAAMV010000005.1"/>
</dbReference>
<evidence type="ECO:0000259" key="4">
    <source>
        <dbReference type="Pfam" id="PF17482"/>
    </source>
</evidence>
<dbReference type="Gene3D" id="3.40.50.11790">
    <property type="match status" value="1"/>
</dbReference>
<protein>
    <submittedName>
        <fullName evidence="6">Phage tail sheath protein</fullName>
    </submittedName>
</protein>
<name>A0ABW9XNW4_9BACL</name>
<dbReference type="InterPro" id="IPR020287">
    <property type="entry name" value="Tail_sheath_C"/>
</dbReference>
<feature type="domain" description="Tail sheath protein C-terminal" evidence="4">
    <location>
        <begin position="336"/>
        <end position="437"/>
    </location>
</feature>
<evidence type="ECO:0000259" key="2">
    <source>
        <dbReference type="Pfam" id="PF04984"/>
    </source>
</evidence>
<feature type="domain" description="Phage tail sheath protein-like beta-sandwich" evidence="3">
    <location>
        <begin position="91"/>
        <end position="180"/>
    </location>
</feature>
<gene>
    <name evidence="6" type="ORF">GT019_10615</name>
</gene>
<keyword evidence="7" id="KW-1185">Reference proteome</keyword>
<evidence type="ECO:0000259" key="3">
    <source>
        <dbReference type="Pfam" id="PF17481"/>
    </source>
</evidence>